<keyword evidence="1" id="KW-1133">Transmembrane helix</keyword>
<gene>
    <name evidence="2" type="ORF">J5X90_08345</name>
</gene>
<organism evidence="2 3">
    <name type="scientific">Pseudoalteromonas viridis</name>
    <dbReference type="NCBI Taxonomy" id="339617"/>
    <lineage>
        <taxon>Bacteria</taxon>
        <taxon>Pseudomonadati</taxon>
        <taxon>Pseudomonadota</taxon>
        <taxon>Gammaproteobacteria</taxon>
        <taxon>Alteromonadales</taxon>
        <taxon>Pseudoalteromonadaceae</taxon>
        <taxon>Pseudoalteromonas</taxon>
    </lineage>
</organism>
<dbReference type="RefSeq" id="WP_209053351.1">
    <property type="nucleotide sequence ID" value="NZ_CP072425.1"/>
</dbReference>
<feature type="transmembrane region" description="Helical" evidence="1">
    <location>
        <begin position="55"/>
        <end position="73"/>
    </location>
</feature>
<dbReference type="Proteomes" id="UP000665025">
    <property type="component" value="Chromosome 1"/>
</dbReference>
<feature type="transmembrane region" description="Helical" evidence="1">
    <location>
        <begin position="7"/>
        <end position="25"/>
    </location>
</feature>
<keyword evidence="3" id="KW-1185">Reference proteome</keyword>
<evidence type="ECO:0000256" key="1">
    <source>
        <dbReference type="SAM" id="Phobius"/>
    </source>
</evidence>
<sequence>MAHLRYINIQLLIIIGILSLILIILRDATFYVFSLYSLLLAGIFVIGIKLRDLNLCGLAGLALFPIAYENLIFTTGLISLSSEQHNRLLQNSIIFGLHIVKEVILLVLLTYRVELSQRIFPTRRVYYTFADGLLLWLCLLTVIISFLALSENYLRNGLGYDITFFFYAFEITGYLFYASVCGTLSLLAFKSYQQFSE</sequence>
<name>A0ABX7VBF8_9GAMM</name>
<feature type="transmembrane region" description="Helical" evidence="1">
    <location>
        <begin position="31"/>
        <end position="48"/>
    </location>
</feature>
<proteinExistence type="predicted"/>
<keyword evidence="1" id="KW-0812">Transmembrane</keyword>
<reference evidence="2 3" key="1">
    <citation type="submission" date="2021-03" db="EMBL/GenBank/DDBJ databases">
        <title>Complete Genome of Pseudoalteromonas viridis Strain BBR56, a new biocontrol bacterial candidate.</title>
        <authorList>
            <person name="Handayani D.P."/>
            <person name="Isnansetyo A."/>
            <person name="Istiqomah I."/>
            <person name="Jumina J."/>
        </authorList>
    </citation>
    <scope>NUCLEOTIDE SEQUENCE [LARGE SCALE GENOMIC DNA]</scope>
    <source>
        <strain evidence="2 3">BBR56</strain>
    </source>
</reference>
<dbReference type="EMBL" id="CP072425">
    <property type="protein sequence ID" value="QTL37017.1"/>
    <property type="molecule type" value="Genomic_DNA"/>
</dbReference>
<keyword evidence="1" id="KW-0472">Membrane</keyword>
<protein>
    <submittedName>
        <fullName evidence="2">Uncharacterized protein</fullName>
    </submittedName>
</protein>
<feature type="transmembrane region" description="Helical" evidence="1">
    <location>
        <begin position="164"/>
        <end position="189"/>
    </location>
</feature>
<accession>A0ABX7VBF8</accession>
<evidence type="ECO:0000313" key="2">
    <source>
        <dbReference type="EMBL" id="QTL37017.1"/>
    </source>
</evidence>
<evidence type="ECO:0000313" key="3">
    <source>
        <dbReference type="Proteomes" id="UP000665025"/>
    </source>
</evidence>
<feature type="transmembrane region" description="Helical" evidence="1">
    <location>
        <begin position="93"/>
        <end position="113"/>
    </location>
</feature>
<feature type="transmembrane region" description="Helical" evidence="1">
    <location>
        <begin position="125"/>
        <end position="149"/>
    </location>
</feature>